<reference evidence="8 9" key="1">
    <citation type="journal article" date="2020" name="Nature">
        <title>Bacterial chemolithoautotrophy via manganese oxidation.</title>
        <authorList>
            <person name="Yu H."/>
            <person name="Leadbetter J.R."/>
        </authorList>
    </citation>
    <scope>NUCLEOTIDE SEQUENCE [LARGE SCALE GENOMIC DNA]</scope>
    <source>
        <strain evidence="8 9">Mn-1</strain>
    </source>
</reference>
<dbReference type="PANTHER" id="PTHR30619">
    <property type="entry name" value="DNA INTERNALIZATION/COMPETENCE PROTEIN COMEC/REC2"/>
    <property type="match status" value="1"/>
</dbReference>
<dbReference type="InterPro" id="IPR036866">
    <property type="entry name" value="RibonucZ/Hydroxyglut_hydro"/>
</dbReference>
<dbReference type="Pfam" id="PF13567">
    <property type="entry name" value="DUF4131"/>
    <property type="match status" value="1"/>
</dbReference>
<evidence type="ECO:0000313" key="8">
    <source>
        <dbReference type="EMBL" id="NKE69641.1"/>
    </source>
</evidence>
<evidence type="ECO:0000256" key="3">
    <source>
        <dbReference type="ARBA" id="ARBA00022692"/>
    </source>
</evidence>
<dbReference type="GO" id="GO:0005886">
    <property type="term" value="C:plasma membrane"/>
    <property type="evidence" value="ECO:0007669"/>
    <property type="project" value="UniProtKB-SubCell"/>
</dbReference>
<feature type="transmembrane region" description="Helical" evidence="6">
    <location>
        <begin position="289"/>
        <end position="306"/>
    </location>
</feature>
<keyword evidence="9" id="KW-1185">Reference proteome</keyword>
<dbReference type="RefSeq" id="WP_168057934.1">
    <property type="nucleotide sequence ID" value="NZ_VTOW01000001.1"/>
</dbReference>
<keyword evidence="5 6" id="KW-0472">Membrane</keyword>
<feature type="transmembrane region" description="Helical" evidence="6">
    <location>
        <begin position="400"/>
        <end position="420"/>
    </location>
</feature>
<accession>A0A7X6I9G6</accession>
<keyword evidence="2" id="KW-1003">Cell membrane</keyword>
<comment type="caution">
    <text evidence="8">The sequence shown here is derived from an EMBL/GenBank/DDBJ whole genome shotgun (WGS) entry which is preliminary data.</text>
</comment>
<evidence type="ECO:0000256" key="2">
    <source>
        <dbReference type="ARBA" id="ARBA00022475"/>
    </source>
</evidence>
<dbReference type="NCBIfam" id="TIGR00360">
    <property type="entry name" value="ComEC_N-term"/>
    <property type="match status" value="1"/>
</dbReference>
<feature type="transmembrane region" description="Helical" evidence="6">
    <location>
        <begin position="352"/>
        <end position="374"/>
    </location>
</feature>
<feature type="transmembrane region" description="Helical" evidence="6">
    <location>
        <begin position="46"/>
        <end position="64"/>
    </location>
</feature>
<feature type="domain" description="Metallo-beta-lactamase" evidence="7">
    <location>
        <begin position="551"/>
        <end position="758"/>
    </location>
</feature>
<dbReference type="EMBL" id="VTOW01000001">
    <property type="protein sequence ID" value="NKE69641.1"/>
    <property type="molecule type" value="Genomic_DNA"/>
</dbReference>
<dbReference type="CDD" id="cd07731">
    <property type="entry name" value="ComA-like_MBL-fold"/>
    <property type="match status" value="1"/>
</dbReference>
<dbReference type="PANTHER" id="PTHR30619:SF1">
    <property type="entry name" value="RECOMBINATION PROTEIN 2"/>
    <property type="match status" value="1"/>
</dbReference>
<evidence type="ECO:0000313" key="9">
    <source>
        <dbReference type="Proteomes" id="UP000534783"/>
    </source>
</evidence>
<dbReference type="InterPro" id="IPR001279">
    <property type="entry name" value="Metallo-B-lactamas"/>
</dbReference>
<evidence type="ECO:0000259" key="7">
    <source>
        <dbReference type="SMART" id="SM00849"/>
    </source>
</evidence>
<dbReference type="NCBIfam" id="TIGR00361">
    <property type="entry name" value="ComEC_Rec2"/>
    <property type="match status" value="1"/>
</dbReference>
<feature type="transmembrane region" description="Helical" evidence="6">
    <location>
        <begin position="517"/>
        <end position="537"/>
    </location>
</feature>
<gene>
    <name evidence="8" type="ORF">MNODULE_02625</name>
</gene>
<feature type="transmembrane region" description="Helical" evidence="6">
    <location>
        <begin position="7"/>
        <end position="40"/>
    </location>
</feature>
<dbReference type="SUPFAM" id="SSF56281">
    <property type="entry name" value="Metallo-hydrolase/oxidoreductase"/>
    <property type="match status" value="1"/>
</dbReference>
<dbReference type="AlphaFoldDB" id="A0A7X6I9G6"/>
<feature type="transmembrane region" description="Helical" evidence="6">
    <location>
        <begin position="432"/>
        <end position="455"/>
    </location>
</feature>
<dbReference type="InterPro" id="IPR004477">
    <property type="entry name" value="ComEC_N"/>
</dbReference>
<evidence type="ECO:0000256" key="1">
    <source>
        <dbReference type="ARBA" id="ARBA00004651"/>
    </source>
</evidence>
<feature type="transmembrane region" description="Helical" evidence="6">
    <location>
        <begin position="207"/>
        <end position="225"/>
    </location>
</feature>
<evidence type="ECO:0000256" key="6">
    <source>
        <dbReference type="SAM" id="Phobius"/>
    </source>
</evidence>
<keyword evidence="4 6" id="KW-1133">Transmembrane helix</keyword>
<dbReference type="InterPro" id="IPR004797">
    <property type="entry name" value="Competence_ComEC/Rec2"/>
</dbReference>
<organism evidence="8 9">
    <name type="scientific">Candidatus Manganitrophus noduliformans</name>
    <dbReference type="NCBI Taxonomy" id="2606439"/>
    <lineage>
        <taxon>Bacteria</taxon>
        <taxon>Pseudomonadati</taxon>
        <taxon>Nitrospirota</taxon>
        <taxon>Nitrospiria</taxon>
        <taxon>Candidatus Troglogloeales</taxon>
        <taxon>Candidatus Manganitrophaceae</taxon>
        <taxon>Candidatus Manganitrophus</taxon>
    </lineage>
</organism>
<dbReference type="GO" id="GO:0030420">
    <property type="term" value="P:establishment of competence for transformation"/>
    <property type="evidence" value="ECO:0007669"/>
    <property type="project" value="InterPro"/>
</dbReference>
<comment type="subcellular location">
    <subcellularLocation>
        <location evidence="1">Cell membrane</location>
        <topology evidence="1">Multi-pass membrane protein</topology>
    </subcellularLocation>
</comment>
<evidence type="ECO:0000256" key="4">
    <source>
        <dbReference type="ARBA" id="ARBA00022989"/>
    </source>
</evidence>
<dbReference type="Pfam" id="PF00753">
    <property type="entry name" value="Lactamase_B"/>
    <property type="match status" value="1"/>
</dbReference>
<feature type="transmembrane region" description="Helical" evidence="6">
    <location>
        <begin position="245"/>
        <end position="269"/>
    </location>
</feature>
<keyword evidence="3 6" id="KW-0812">Transmembrane</keyword>
<evidence type="ECO:0000256" key="5">
    <source>
        <dbReference type="ARBA" id="ARBA00023136"/>
    </source>
</evidence>
<dbReference type="SMART" id="SM00849">
    <property type="entry name" value="Lactamase_B"/>
    <property type="match status" value="1"/>
</dbReference>
<protein>
    <submittedName>
        <fullName evidence="8">DNA internalization-related competence protein ComEC/Rec2</fullName>
    </submittedName>
</protein>
<dbReference type="InterPro" id="IPR052159">
    <property type="entry name" value="Competence_DNA_uptake"/>
</dbReference>
<sequence>MGKRPFIAITVSFITGLALGELFSYFPLTLIFFLFCFLLFDRRFRQGALLPVALLFCAGAGLLLQQLVSTPFRPGDLRRYIDQGEIDLVARIDRPPQHFAKQVLLQMEGIEIHGDSIQPVHGSFRLTIYHPDAPFEYGDRLRMRIRLRRPQQFGTPGAFPYADYREREGWSGSAGLSDLGRIQKIGEEGNPLLKSIYRGRERIRRKILASLEGAPAALLLALIIGETGYLTDPIRERFSASGTTHILSISGSHLALVSVLIFGAARWLLLHLPAPLLLRLSLWKIPSQWAALATAVPVAFYALLAGGEVATIRSLAMISVYLFSIWIGRSGEVKTTLSLAALLIIGFHPQAVFNLSFQLSFLSVLMIALTFSWWKGAFPAAPAEEERSRYRTYLIEPGRLMLLSTLGATLGTAPLTLFYFHQFSWIGLFANLLLIPLAGWIIVPLGLLSALLSLLGGEGFPLAGGHQLLGSFYDRLTGFFAEFPGADFHAAAPPLWIIVLFYGVTIWMLVRGVSWKWMAPSVAAFFIFFLGAGSVRFPPERLRVSFIDVAQGDATLIEFPRGKTMLVDGGAGGGFDVGRIAVAPYLWERGIRTIDYLVGTHPQMDHIGGLSYIVRKFDVKETWTNGRPRDLPFYQAFSEALEAKGLRPKVISSEAPPMEIDGCRLFFLNPPAINPLEEEALNDQSIVLRLVCPDLGEKGFSLLLTGDIERGGERRLLESGTDLKSTVLKVPHHGSISSLDLLFLSAVSPEAALFSVGRNNPYRHPHPDVLAAYQALPAEIYRTDRDGAVVIETDSSGWRLKRYRESRIQKIRWRSSLPTQEWENLKRAFSRF</sequence>
<dbReference type="InterPro" id="IPR035681">
    <property type="entry name" value="ComA-like_MBL"/>
</dbReference>
<dbReference type="Gene3D" id="3.60.15.10">
    <property type="entry name" value="Ribonuclease Z/Hydroxyacylglutathione hydrolase-like"/>
    <property type="match status" value="1"/>
</dbReference>
<dbReference type="Proteomes" id="UP000534783">
    <property type="component" value="Unassembled WGS sequence"/>
</dbReference>
<proteinExistence type="predicted"/>
<feature type="transmembrane region" description="Helical" evidence="6">
    <location>
        <begin position="490"/>
        <end position="510"/>
    </location>
</feature>
<name>A0A7X6I9G6_9BACT</name>
<dbReference type="Pfam" id="PF03772">
    <property type="entry name" value="Competence"/>
    <property type="match status" value="1"/>
</dbReference>
<dbReference type="InterPro" id="IPR025405">
    <property type="entry name" value="DUF4131"/>
</dbReference>